<feature type="compositionally biased region" description="Low complexity" evidence="2">
    <location>
        <begin position="25"/>
        <end position="38"/>
    </location>
</feature>
<feature type="region of interest" description="Disordered" evidence="2">
    <location>
        <begin position="1"/>
        <end position="55"/>
    </location>
</feature>
<dbReference type="InParanoid" id="A0A2K3CYR2"/>
<dbReference type="Proteomes" id="UP000006906">
    <property type="component" value="Chromosome 14"/>
</dbReference>
<protein>
    <submittedName>
        <fullName evidence="3">Uncharacterized protein</fullName>
    </submittedName>
</protein>
<gene>
    <name evidence="3" type="ORF">CHLRE_14g630982v5</name>
</gene>
<feature type="compositionally biased region" description="Basic and acidic residues" evidence="2">
    <location>
        <begin position="1"/>
        <end position="24"/>
    </location>
</feature>
<feature type="coiled-coil region" evidence="1">
    <location>
        <begin position="104"/>
        <end position="131"/>
    </location>
</feature>
<evidence type="ECO:0000256" key="1">
    <source>
        <dbReference type="SAM" id="Coils"/>
    </source>
</evidence>
<dbReference type="AlphaFoldDB" id="A0A2K3CYR2"/>
<evidence type="ECO:0000313" key="3">
    <source>
        <dbReference type="EMBL" id="PNW73411.1"/>
    </source>
</evidence>
<proteinExistence type="predicted"/>
<evidence type="ECO:0000256" key="2">
    <source>
        <dbReference type="SAM" id="MobiDB-lite"/>
    </source>
</evidence>
<dbReference type="Gramene" id="PNW73411">
    <property type="protein sequence ID" value="PNW73411"/>
    <property type="gene ID" value="CHLRE_14g630982v5"/>
</dbReference>
<keyword evidence="1" id="KW-0175">Coiled coil</keyword>
<evidence type="ECO:0000313" key="4">
    <source>
        <dbReference type="Proteomes" id="UP000006906"/>
    </source>
</evidence>
<dbReference type="GeneID" id="66056331"/>
<dbReference type="RefSeq" id="XP_042917072.1">
    <property type="nucleotide sequence ID" value="XM_043070399.1"/>
</dbReference>
<dbReference type="EMBL" id="CM008975">
    <property type="protein sequence ID" value="PNW73411.1"/>
    <property type="molecule type" value="Genomic_DNA"/>
</dbReference>
<name>A0A2K3CYR2_CHLRE</name>
<dbReference type="KEGG" id="cre:CHLRE_14g630982v5"/>
<keyword evidence="4" id="KW-1185">Reference proteome</keyword>
<organism evidence="3 4">
    <name type="scientific">Chlamydomonas reinhardtii</name>
    <name type="common">Chlamydomonas smithii</name>
    <dbReference type="NCBI Taxonomy" id="3055"/>
    <lineage>
        <taxon>Eukaryota</taxon>
        <taxon>Viridiplantae</taxon>
        <taxon>Chlorophyta</taxon>
        <taxon>core chlorophytes</taxon>
        <taxon>Chlorophyceae</taxon>
        <taxon>CS clade</taxon>
        <taxon>Chlamydomonadales</taxon>
        <taxon>Chlamydomonadaceae</taxon>
        <taxon>Chlamydomonas</taxon>
    </lineage>
</organism>
<reference evidence="3 4" key="1">
    <citation type="journal article" date="2007" name="Science">
        <title>The Chlamydomonas genome reveals the evolution of key animal and plant functions.</title>
        <authorList>
            <person name="Merchant S.S."/>
            <person name="Prochnik S.E."/>
            <person name="Vallon O."/>
            <person name="Harris E.H."/>
            <person name="Karpowicz S.J."/>
            <person name="Witman G.B."/>
            <person name="Terry A."/>
            <person name="Salamov A."/>
            <person name="Fritz-Laylin L.K."/>
            <person name="Marechal-Drouard L."/>
            <person name="Marshall W.F."/>
            <person name="Qu L.H."/>
            <person name="Nelson D.R."/>
            <person name="Sanderfoot A.A."/>
            <person name="Spalding M.H."/>
            <person name="Kapitonov V.V."/>
            <person name="Ren Q."/>
            <person name="Ferris P."/>
            <person name="Lindquist E."/>
            <person name="Shapiro H."/>
            <person name="Lucas S.M."/>
            <person name="Grimwood J."/>
            <person name="Schmutz J."/>
            <person name="Cardol P."/>
            <person name="Cerutti H."/>
            <person name="Chanfreau G."/>
            <person name="Chen C.L."/>
            <person name="Cognat V."/>
            <person name="Croft M.T."/>
            <person name="Dent R."/>
            <person name="Dutcher S."/>
            <person name="Fernandez E."/>
            <person name="Fukuzawa H."/>
            <person name="Gonzalez-Ballester D."/>
            <person name="Gonzalez-Halphen D."/>
            <person name="Hallmann A."/>
            <person name="Hanikenne M."/>
            <person name="Hippler M."/>
            <person name="Inwood W."/>
            <person name="Jabbari K."/>
            <person name="Kalanon M."/>
            <person name="Kuras R."/>
            <person name="Lefebvre P.A."/>
            <person name="Lemaire S.D."/>
            <person name="Lobanov A.V."/>
            <person name="Lohr M."/>
            <person name="Manuell A."/>
            <person name="Meier I."/>
            <person name="Mets L."/>
            <person name="Mittag M."/>
            <person name="Mittelmeier T."/>
            <person name="Moroney J.V."/>
            <person name="Moseley J."/>
            <person name="Napoli C."/>
            <person name="Nedelcu A.M."/>
            <person name="Niyogi K."/>
            <person name="Novoselov S.V."/>
            <person name="Paulsen I.T."/>
            <person name="Pazour G."/>
            <person name="Purton S."/>
            <person name="Ral J.P."/>
            <person name="Riano-Pachon D.M."/>
            <person name="Riekhof W."/>
            <person name="Rymarquis L."/>
            <person name="Schroda M."/>
            <person name="Stern D."/>
            <person name="Umen J."/>
            <person name="Willows R."/>
            <person name="Wilson N."/>
            <person name="Zimmer S.L."/>
            <person name="Allmer J."/>
            <person name="Balk J."/>
            <person name="Bisova K."/>
            <person name="Chen C.J."/>
            <person name="Elias M."/>
            <person name="Gendler K."/>
            <person name="Hauser C."/>
            <person name="Lamb M.R."/>
            <person name="Ledford H."/>
            <person name="Long J.C."/>
            <person name="Minagawa J."/>
            <person name="Page M.D."/>
            <person name="Pan J."/>
            <person name="Pootakham W."/>
            <person name="Roje S."/>
            <person name="Rose A."/>
            <person name="Stahlberg E."/>
            <person name="Terauchi A.M."/>
            <person name="Yang P."/>
            <person name="Ball S."/>
            <person name="Bowler C."/>
            <person name="Dieckmann C.L."/>
            <person name="Gladyshev V.N."/>
            <person name="Green P."/>
            <person name="Jorgensen R."/>
            <person name="Mayfield S."/>
            <person name="Mueller-Roeber B."/>
            <person name="Rajamani S."/>
            <person name="Sayre R.T."/>
            <person name="Brokstein P."/>
            <person name="Dubchak I."/>
            <person name="Goodstein D."/>
            <person name="Hornick L."/>
            <person name="Huang Y.W."/>
            <person name="Jhaveri J."/>
            <person name="Luo Y."/>
            <person name="Martinez D."/>
            <person name="Ngau W.C."/>
            <person name="Otillar B."/>
            <person name="Poliakov A."/>
            <person name="Porter A."/>
            <person name="Szajkowski L."/>
            <person name="Werner G."/>
            <person name="Zhou K."/>
            <person name="Grigoriev I.V."/>
            <person name="Rokhsar D.S."/>
            <person name="Grossman A.R."/>
        </authorList>
    </citation>
    <scope>NUCLEOTIDE SEQUENCE [LARGE SCALE GENOMIC DNA]</scope>
    <source>
        <strain evidence="4">CC-503</strain>
    </source>
</reference>
<sequence>MARDGPSRAELDTDAQRHDVHDLAADAAANAQRDSLASSMGENADDEVDSGPAPPPLALAPIPQLVVVAVPFAVLTEPRVLVPMAEYQLLRQLAAESIHQDTTISQLQAQLAQAQLEAQLVQAQLVQAQAAQAQQAHVAQAPAPAPPVQAPAVNGLPVPSRQRLYMGR</sequence>
<accession>A0A2K3CYR2</accession>